<accession>A0A183CHM3</accession>
<dbReference type="GO" id="GO:0019557">
    <property type="term" value="P:L-histidine catabolic process to glutamate and formate"/>
    <property type="evidence" value="ECO:0007669"/>
    <property type="project" value="UniProtKB-UniPathway"/>
</dbReference>
<dbReference type="GO" id="GO:0000139">
    <property type="term" value="C:Golgi membrane"/>
    <property type="evidence" value="ECO:0007669"/>
    <property type="project" value="UniProtKB-SubCell"/>
</dbReference>
<dbReference type="Pfam" id="PF00221">
    <property type="entry name" value="Lyase_aromatic"/>
    <property type="match status" value="1"/>
</dbReference>
<dbReference type="WBParaSite" id="GPLIN_001237900">
    <property type="protein sequence ID" value="GPLIN_001237900"/>
    <property type="gene ID" value="GPLIN_001237900"/>
</dbReference>
<comment type="catalytic activity">
    <reaction evidence="16 18">
        <text>L-histidine = trans-urocanate + NH4(+)</text>
        <dbReference type="Rhea" id="RHEA:21232"/>
        <dbReference type="ChEBI" id="CHEBI:17771"/>
        <dbReference type="ChEBI" id="CHEBI:28938"/>
        <dbReference type="ChEBI" id="CHEBI:57595"/>
        <dbReference type="EC" id="4.3.1.3"/>
    </reaction>
</comment>
<evidence type="ECO:0000256" key="7">
    <source>
        <dbReference type="ARBA" id="ARBA00022676"/>
    </source>
</evidence>
<keyword evidence="11" id="KW-0735">Signal-anchor</keyword>
<feature type="signal peptide" evidence="19">
    <location>
        <begin position="1"/>
        <end position="24"/>
    </location>
</feature>
<reference evidence="20" key="2">
    <citation type="submission" date="2014-05" db="EMBL/GenBank/DDBJ databases">
        <title>The genome and life-stage specific transcriptomes of Globodera pallida elucidate key aspects of plant parasitism by a cyst nematode.</title>
        <authorList>
            <person name="Cotton J.A."/>
            <person name="Lilley C.J."/>
            <person name="Jones L.M."/>
            <person name="Kikuchi T."/>
            <person name="Reid A.J."/>
            <person name="Thorpe P."/>
            <person name="Tsai I.J."/>
            <person name="Beasley H."/>
            <person name="Blok V."/>
            <person name="Cock P.J.A."/>
            <person name="Van den Akker S.E."/>
            <person name="Holroyd N."/>
            <person name="Hunt M."/>
            <person name="Mantelin S."/>
            <person name="Naghra H."/>
            <person name="Pain A."/>
            <person name="Palomares-Rius J.E."/>
            <person name="Zarowiecki M."/>
            <person name="Berriman M."/>
            <person name="Jones J.T."/>
            <person name="Urwin P.E."/>
        </authorList>
    </citation>
    <scope>NUCLEOTIDE SEQUENCE [LARGE SCALE GENOMIC DNA]</scope>
    <source>
        <strain evidence="20">Lindley</strain>
    </source>
</reference>
<dbReference type="CDD" id="cd00332">
    <property type="entry name" value="PAL-HAL"/>
    <property type="match status" value="1"/>
</dbReference>
<dbReference type="InterPro" id="IPR005921">
    <property type="entry name" value="HutH"/>
</dbReference>
<comment type="subcellular location">
    <subcellularLocation>
        <location evidence="1">Golgi apparatus membrane</location>
        <topology evidence="1">Single-pass type II membrane protein</topology>
    </subcellularLocation>
</comment>
<evidence type="ECO:0000256" key="3">
    <source>
        <dbReference type="ARBA" id="ARBA00007238"/>
    </source>
</evidence>
<reference evidence="20" key="1">
    <citation type="submission" date="2013-12" db="EMBL/GenBank/DDBJ databases">
        <authorList>
            <person name="Aslett M."/>
        </authorList>
    </citation>
    <scope>NUCLEOTIDE SEQUENCE [LARGE SCALE GENOMIC DNA]</scope>
    <source>
        <strain evidence="20">Lindley</strain>
    </source>
</reference>
<dbReference type="GO" id="GO:0016758">
    <property type="term" value="F:hexosyltransferase activity"/>
    <property type="evidence" value="ECO:0007669"/>
    <property type="project" value="InterPro"/>
</dbReference>
<keyword evidence="19" id="KW-0732">Signal</keyword>
<keyword evidence="15 17" id="KW-0456">Lyase</keyword>
<evidence type="ECO:0000256" key="9">
    <source>
        <dbReference type="ARBA" id="ARBA00022692"/>
    </source>
</evidence>
<evidence type="ECO:0000256" key="10">
    <source>
        <dbReference type="ARBA" id="ARBA00022808"/>
    </source>
</evidence>
<dbReference type="PROSITE" id="PS00488">
    <property type="entry name" value="PAL_HISTIDASE"/>
    <property type="match status" value="1"/>
</dbReference>
<keyword evidence="12" id="KW-1133">Transmembrane helix</keyword>
<evidence type="ECO:0000256" key="4">
    <source>
        <dbReference type="ARBA" id="ARBA00008661"/>
    </source>
</evidence>
<evidence type="ECO:0000256" key="16">
    <source>
        <dbReference type="ARBA" id="ARBA00049269"/>
    </source>
</evidence>
<dbReference type="Pfam" id="PF01762">
    <property type="entry name" value="Galactosyl_T"/>
    <property type="match status" value="1"/>
</dbReference>
<evidence type="ECO:0000313" key="21">
    <source>
        <dbReference type="WBParaSite" id="GPLIN_001237900"/>
    </source>
</evidence>
<evidence type="ECO:0000256" key="1">
    <source>
        <dbReference type="ARBA" id="ARBA00004323"/>
    </source>
</evidence>
<dbReference type="UniPathway" id="UPA00379">
    <property type="reaction ID" value="UER00549"/>
</dbReference>
<organism evidence="20 21">
    <name type="scientific">Globodera pallida</name>
    <name type="common">Potato cyst nematode worm</name>
    <name type="synonym">Heterodera pallida</name>
    <dbReference type="NCBI Taxonomy" id="36090"/>
    <lineage>
        <taxon>Eukaryota</taxon>
        <taxon>Metazoa</taxon>
        <taxon>Ecdysozoa</taxon>
        <taxon>Nematoda</taxon>
        <taxon>Chromadorea</taxon>
        <taxon>Rhabditida</taxon>
        <taxon>Tylenchina</taxon>
        <taxon>Tylenchomorpha</taxon>
        <taxon>Tylenchoidea</taxon>
        <taxon>Heteroderidae</taxon>
        <taxon>Heteroderinae</taxon>
        <taxon>Globodera</taxon>
    </lineage>
</organism>
<dbReference type="Proteomes" id="UP000050741">
    <property type="component" value="Unassembled WGS sequence"/>
</dbReference>
<comment type="pathway">
    <text evidence="2 18">Amino-acid degradation; L-histidine degradation into L-glutamate; N-formimidoyl-L-glutamate from L-histidine: step 1/3.</text>
</comment>
<evidence type="ECO:0000256" key="12">
    <source>
        <dbReference type="ARBA" id="ARBA00022989"/>
    </source>
</evidence>
<evidence type="ECO:0000256" key="14">
    <source>
        <dbReference type="ARBA" id="ARBA00023136"/>
    </source>
</evidence>
<dbReference type="AlphaFoldDB" id="A0A183CHM3"/>
<evidence type="ECO:0000313" key="20">
    <source>
        <dbReference type="Proteomes" id="UP000050741"/>
    </source>
</evidence>
<dbReference type="InterPro" id="IPR008948">
    <property type="entry name" value="L-Aspartase-like"/>
</dbReference>
<feature type="chain" id="PRO_5008147642" description="Histidine ammonia-lyase" evidence="19">
    <location>
        <begin position="25"/>
        <end position="955"/>
    </location>
</feature>
<evidence type="ECO:0000256" key="13">
    <source>
        <dbReference type="ARBA" id="ARBA00023034"/>
    </source>
</evidence>
<dbReference type="GO" id="GO:0004397">
    <property type="term" value="F:histidine ammonia-lyase activity"/>
    <property type="evidence" value="ECO:0007669"/>
    <property type="project" value="UniProtKB-EC"/>
</dbReference>
<keyword evidence="8" id="KW-0808">Transferase</keyword>
<dbReference type="Gene3D" id="1.10.275.10">
    <property type="entry name" value="Fumarase/aspartase (N-terminal domain)"/>
    <property type="match status" value="1"/>
</dbReference>
<keyword evidence="10 18" id="KW-0369">Histidine metabolism</keyword>
<protein>
    <recommendedName>
        <fullName evidence="6 18">Histidine ammonia-lyase</fullName>
        <ecNumber evidence="5 18">4.3.1.3</ecNumber>
    </recommendedName>
</protein>
<dbReference type="Gene3D" id="1.20.200.10">
    <property type="entry name" value="Fumarase/aspartase (Central domain)"/>
    <property type="match status" value="1"/>
</dbReference>
<reference evidence="21" key="3">
    <citation type="submission" date="2016-06" db="UniProtKB">
        <authorList>
            <consortium name="WormBaseParasite"/>
        </authorList>
    </citation>
    <scope>IDENTIFICATION</scope>
</reference>
<name>A0A183CHM3_GLOPA</name>
<dbReference type="SUPFAM" id="SSF48557">
    <property type="entry name" value="L-aspartase-like"/>
    <property type="match status" value="1"/>
</dbReference>
<evidence type="ECO:0000256" key="2">
    <source>
        <dbReference type="ARBA" id="ARBA00005113"/>
    </source>
</evidence>
<dbReference type="Gene3D" id="3.90.550.50">
    <property type="match status" value="1"/>
</dbReference>
<evidence type="ECO:0000256" key="18">
    <source>
        <dbReference type="RuleBase" id="RU004479"/>
    </source>
</evidence>
<dbReference type="InterPro" id="IPR001106">
    <property type="entry name" value="Aromatic_Lyase"/>
</dbReference>
<keyword evidence="20" id="KW-1185">Reference proteome</keyword>
<evidence type="ECO:0000256" key="5">
    <source>
        <dbReference type="ARBA" id="ARBA00012994"/>
    </source>
</evidence>
<dbReference type="InterPro" id="IPR022313">
    <property type="entry name" value="Phe/His_NH3-lyase_AS"/>
</dbReference>
<dbReference type="EC" id="4.3.1.3" evidence="5 18"/>
<evidence type="ECO:0000256" key="19">
    <source>
        <dbReference type="SAM" id="SignalP"/>
    </source>
</evidence>
<keyword evidence="7" id="KW-0328">Glycosyltransferase</keyword>
<dbReference type="PANTHER" id="PTHR10362">
    <property type="entry name" value="HISTIDINE AMMONIA-LYASE"/>
    <property type="match status" value="1"/>
</dbReference>
<dbReference type="InterPro" id="IPR024083">
    <property type="entry name" value="Fumarase/histidase_N"/>
</dbReference>
<dbReference type="NCBIfam" id="TIGR01225">
    <property type="entry name" value="hutH"/>
    <property type="match status" value="1"/>
</dbReference>
<keyword evidence="13" id="KW-0333">Golgi apparatus</keyword>
<keyword evidence="9" id="KW-0812">Transmembrane</keyword>
<evidence type="ECO:0000256" key="8">
    <source>
        <dbReference type="ARBA" id="ARBA00022679"/>
    </source>
</evidence>
<comment type="similarity">
    <text evidence="3 17">Belongs to the PAL/histidase family.</text>
</comment>
<proteinExistence type="inferred from homology"/>
<evidence type="ECO:0000256" key="17">
    <source>
        <dbReference type="RuleBase" id="RU003954"/>
    </source>
</evidence>
<evidence type="ECO:0000256" key="15">
    <source>
        <dbReference type="ARBA" id="ARBA00023239"/>
    </source>
</evidence>
<dbReference type="InterPro" id="IPR002659">
    <property type="entry name" value="Glyco_trans_31"/>
</dbReference>
<evidence type="ECO:0000256" key="6">
    <source>
        <dbReference type="ARBA" id="ARBA00017271"/>
    </source>
</evidence>
<comment type="similarity">
    <text evidence="4">Belongs to the glycosyltransferase 31 family.</text>
</comment>
<keyword evidence="14" id="KW-0472">Membrane</keyword>
<dbReference type="GO" id="GO:0019556">
    <property type="term" value="P:L-histidine catabolic process to glutamate and formamide"/>
    <property type="evidence" value="ECO:0007669"/>
    <property type="project" value="UniProtKB-UniPathway"/>
</dbReference>
<evidence type="ECO:0000256" key="11">
    <source>
        <dbReference type="ARBA" id="ARBA00022968"/>
    </source>
</evidence>
<sequence length="955" mass="107781">MGTNRVRMLLLMCMLATLMFLLYNNEVPQVINSTLNWQFGNNSTQTTSSLQQLYTADDKSRWHERRRQFLIRFKNIRLKYWMEFANDCPDKTKLIMLSMARRDGFEKRKGIRETWMKDSEQTKHGDLVFMHGFNDTYTHIHLKWHGGLQWQQSFCSNAEWVMKADDDSVIHLRRLAHWTEKKFRQIAVQHPLVYIGYIYFSQQPIRNKSSKWYISEDVYPLDWYPDFMQGTVYLATPATITAILSHSREIVGFYLDDVVFTGILAELANVTLVDQKMHFIWGFSYNEKHGQCEDGVPTALSMWGAGNFRDYEHHYGRTELLGGQNPKMSSSLNYESLADQLDSISIERDAIVGDATADDSDFDKSDEGIEEEHPKQRILQLDGNTLKAQDLVDCMQDKCRLQLDESARQRIRKARVFLEKVAAEHRDDSDFDKSDEGIEEEHPKQRILQLDGNTLKAQDLVDCMQDKCRLQLDESARQRIRKARVFLEKVAAEHRGELKQLQLNLIRSHATGHGEPLDPATARMLLALRINVLAKGHSGISLENVEKLVKAFNAFCVSYVPEQGTVGCSGDLCPLAHLALGLIGEGRMWSPRTGWADAAEVLAINSLEPMALGFKEGLALINGTQLVSALGSLAVVRAENIAKQADVIAALTLDVLKGTTRAFDARRLRALLHSDLNRSEIAESHRNCGKVQDAYTLRCVPQVHGVVHDTIEFVKSVLETEINSATDNPLVFAEIEEVISGGNFHGEYPAKVLDYLAIAVHELAQMSERRLERLLNHELSGLPTFLTRNGGLNSGLMTVQLCAASLVSENKVLCHPSSADSIPTSCNQEDHVSMGGFSARKALKVVEHTEAVVAMELMAACQGMEFLKPLKSTEALQKVYDLVRTVAPALEQDRFMQPEIQKVIGLVRSNRVWKVVEQHLERMGRMESNIPTLLRQEAESPTAAVLAGTDFSRVL</sequence>
<dbReference type="FunFam" id="1.20.200.10:FF:000003">
    <property type="entry name" value="Histidine ammonia-lyase"/>
    <property type="match status" value="1"/>
</dbReference>